<evidence type="ECO:0000313" key="7">
    <source>
        <dbReference type="Proteomes" id="UP000034164"/>
    </source>
</evidence>
<dbReference type="SMART" id="SM00220">
    <property type="entry name" value="S_TKc"/>
    <property type="match status" value="1"/>
</dbReference>
<dbReference type="GO" id="GO:0005524">
    <property type="term" value="F:ATP binding"/>
    <property type="evidence" value="ECO:0007669"/>
    <property type="project" value="UniProtKB-UniRule"/>
</dbReference>
<dbReference type="PROSITE" id="PS00107">
    <property type="entry name" value="PROTEIN_KINASE_ATP"/>
    <property type="match status" value="1"/>
</dbReference>
<reference evidence="7" key="1">
    <citation type="journal article" date="2015" name="PLoS Genet.">
        <title>The dynamic genome and transcriptome of the human fungal pathogen Blastomyces and close relative Emmonsia.</title>
        <authorList>
            <person name="Munoz J.F."/>
            <person name="Gauthier G.M."/>
            <person name="Desjardins C.A."/>
            <person name="Gallo J.E."/>
            <person name="Holder J."/>
            <person name="Sullivan T.D."/>
            <person name="Marty A.J."/>
            <person name="Carmen J.C."/>
            <person name="Chen Z."/>
            <person name="Ding L."/>
            <person name="Gujja S."/>
            <person name="Magrini V."/>
            <person name="Misas E."/>
            <person name="Mitreva M."/>
            <person name="Priest M."/>
            <person name="Saif S."/>
            <person name="Whiston E.A."/>
            <person name="Young S."/>
            <person name="Zeng Q."/>
            <person name="Goldman W.E."/>
            <person name="Mardis E.R."/>
            <person name="Taylor J.W."/>
            <person name="McEwen J.G."/>
            <person name="Clay O.K."/>
            <person name="Klein B.S."/>
            <person name="Cuomo C.A."/>
        </authorList>
    </citation>
    <scope>NUCLEOTIDE SEQUENCE [LARGE SCALE GENOMIC DNA]</scope>
    <source>
        <strain evidence="7">UAMH 3008</strain>
    </source>
</reference>
<keyword evidence="1 3" id="KW-0547">Nucleotide-binding</keyword>
<dbReference type="InterPro" id="IPR053235">
    <property type="entry name" value="Ser_Thr_kinase"/>
</dbReference>
<evidence type="ECO:0000256" key="2">
    <source>
        <dbReference type="ARBA" id="ARBA00022840"/>
    </source>
</evidence>
<dbReference type="InterPro" id="IPR011009">
    <property type="entry name" value="Kinase-like_dom_sf"/>
</dbReference>
<dbReference type="InterPro" id="IPR008271">
    <property type="entry name" value="Ser/Thr_kinase_AS"/>
</dbReference>
<dbReference type="Proteomes" id="UP000034164">
    <property type="component" value="Unassembled WGS sequence"/>
</dbReference>
<dbReference type="GO" id="GO:0004674">
    <property type="term" value="F:protein serine/threonine kinase activity"/>
    <property type="evidence" value="ECO:0007669"/>
    <property type="project" value="TreeGrafter"/>
</dbReference>
<dbReference type="Pfam" id="PF00069">
    <property type="entry name" value="Pkinase"/>
    <property type="match status" value="1"/>
</dbReference>
<evidence type="ECO:0000313" key="6">
    <source>
        <dbReference type="EMBL" id="KKZ65841.1"/>
    </source>
</evidence>
<feature type="region of interest" description="Disordered" evidence="4">
    <location>
        <begin position="470"/>
        <end position="512"/>
    </location>
</feature>
<keyword evidence="2 3" id="KW-0067">ATP-binding</keyword>
<evidence type="ECO:0000256" key="1">
    <source>
        <dbReference type="ARBA" id="ARBA00022741"/>
    </source>
</evidence>
<dbReference type="PROSITE" id="PS00108">
    <property type="entry name" value="PROTEIN_KINASE_ST"/>
    <property type="match status" value="1"/>
</dbReference>
<dbReference type="OrthoDB" id="4062651at2759"/>
<dbReference type="SUPFAM" id="SSF56112">
    <property type="entry name" value="Protein kinase-like (PK-like)"/>
    <property type="match status" value="1"/>
</dbReference>
<protein>
    <recommendedName>
        <fullName evidence="5">Protein kinase domain-containing protein</fullName>
    </recommendedName>
</protein>
<feature type="domain" description="Protein kinase" evidence="5">
    <location>
        <begin position="204"/>
        <end position="458"/>
    </location>
</feature>
<evidence type="ECO:0000256" key="3">
    <source>
        <dbReference type="PROSITE-ProRule" id="PRU10141"/>
    </source>
</evidence>
<dbReference type="VEuPathDB" id="FungiDB:EMCG_01226"/>
<dbReference type="Gene3D" id="1.10.510.10">
    <property type="entry name" value="Transferase(Phosphotransferase) domain 1"/>
    <property type="match status" value="1"/>
</dbReference>
<comment type="caution">
    <text evidence="6">The sequence shown here is derived from an EMBL/GenBank/DDBJ whole genome shotgun (WGS) entry which is preliminary data.</text>
</comment>
<feature type="binding site" evidence="3">
    <location>
        <position position="233"/>
    </location>
    <ligand>
        <name>ATP</name>
        <dbReference type="ChEBI" id="CHEBI:30616"/>
    </ligand>
</feature>
<feature type="compositionally biased region" description="Basic residues" evidence="4">
    <location>
        <begin position="500"/>
        <end position="512"/>
    </location>
</feature>
<proteinExistence type="predicted"/>
<dbReference type="PANTHER" id="PTHR24361">
    <property type="entry name" value="MITOGEN-ACTIVATED KINASE KINASE KINASE"/>
    <property type="match status" value="1"/>
</dbReference>
<dbReference type="InterPro" id="IPR017441">
    <property type="entry name" value="Protein_kinase_ATP_BS"/>
</dbReference>
<dbReference type="GO" id="GO:0005737">
    <property type="term" value="C:cytoplasm"/>
    <property type="evidence" value="ECO:0007669"/>
    <property type="project" value="TreeGrafter"/>
</dbReference>
<gene>
    <name evidence="6" type="ORF">EMCG_01226</name>
</gene>
<sequence>MPPPKRHRFTLFSLVPQNKRAEEVVADPLNQQFTSTLDDGTLVLDIGFHVRSKSCNTLATLGRGDTDIFMSGSSISKIQCSFEIDTDTNVIMFYDRSHSQTTQVFSDNAMPFEYGRVCKVVVLEGFNTLIGMGGVARNLVIFELKWYLNSAGTIKTVQDWQNASLSCVENPRLARTINESDTILPSRQETRPHMSTQGQLKMRYAILKRIGSGLFGTVHRVVDMDSGSFMAIKILNQPVDGSEQELKNWRESVNYSLKREVEAISKINHPHIIDYIASQGWGEPKVEIFMGLKEGSLESLCLSGTSFNAETLFSQMLQALDHLAFRKIIHQDVKPENILYVTRPDGHQFQLSDFSVCNSTVSAKTRIGTPIYMAPEVASGGQQTPKADVWSLFVTMVWTLDCQGFREKSENFVSSADIYSTVTSVTASDEKLSGIRKMAVCEPENRASAAEMLIEYFLGDGLSTSVNTAPRLGGLDLSRDNNKTEERRGLSNSPQPPVKYRVRKTAKRPARR</sequence>
<dbReference type="EMBL" id="LCZI01000569">
    <property type="protein sequence ID" value="KKZ65841.1"/>
    <property type="molecule type" value="Genomic_DNA"/>
</dbReference>
<evidence type="ECO:0000256" key="4">
    <source>
        <dbReference type="SAM" id="MobiDB-lite"/>
    </source>
</evidence>
<organism evidence="6 7">
    <name type="scientific">[Emmonsia] crescens</name>
    <dbReference type="NCBI Taxonomy" id="73230"/>
    <lineage>
        <taxon>Eukaryota</taxon>
        <taxon>Fungi</taxon>
        <taxon>Dikarya</taxon>
        <taxon>Ascomycota</taxon>
        <taxon>Pezizomycotina</taxon>
        <taxon>Eurotiomycetes</taxon>
        <taxon>Eurotiomycetidae</taxon>
        <taxon>Onygenales</taxon>
        <taxon>Ajellomycetaceae</taxon>
        <taxon>Emergomyces</taxon>
    </lineage>
</organism>
<dbReference type="PROSITE" id="PS50011">
    <property type="entry name" value="PROTEIN_KINASE_DOM"/>
    <property type="match status" value="1"/>
</dbReference>
<evidence type="ECO:0000259" key="5">
    <source>
        <dbReference type="PROSITE" id="PS50011"/>
    </source>
</evidence>
<dbReference type="InterPro" id="IPR000719">
    <property type="entry name" value="Prot_kinase_dom"/>
</dbReference>
<dbReference type="AlphaFoldDB" id="A0A0G2JAJ5"/>
<name>A0A0G2JAJ5_9EURO</name>
<accession>A0A0G2JAJ5</accession>
<feature type="compositionally biased region" description="Basic and acidic residues" evidence="4">
    <location>
        <begin position="477"/>
        <end position="489"/>
    </location>
</feature>